<dbReference type="AlphaFoldDB" id="A0A8H5B0K9"/>
<protein>
    <recommendedName>
        <fullName evidence="2">Nephrocystin 3-like N-terminal domain-containing protein</fullName>
    </recommendedName>
</protein>
<gene>
    <name evidence="3" type="ORF">D9619_011751</name>
</gene>
<dbReference type="EMBL" id="JAACJJ010000044">
    <property type="protein sequence ID" value="KAF5314313.1"/>
    <property type="molecule type" value="Genomic_DNA"/>
</dbReference>
<evidence type="ECO:0000313" key="3">
    <source>
        <dbReference type="EMBL" id="KAF5314313.1"/>
    </source>
</evidence>
<name>A0A8H5B0K9_9AGAR</name>
<evidence type="ECO:0000256" key="1">
    <source>
        <dbReference type="ARBA" id="ARBA00022737"/>
    </source>
</evidence>
<dbReference type="OrthoDB" id="4760524at2759"/>
<dbReference type="Pfam" id="PF24883">
    <property type="entry name" value="NPHP3_N"/>
    <property type="match status" value="1"/>
</dbReference>
<dbReference type="Gene3D" id="3.40.50.300">
    <property type="entry name" value="P-loop containing nucleotide triphosphate hydrolases"/>
    <property type="match status" value="1"/>
</dbReference>
<reference evidence="3 4" key="1">
    <citation type="journal article" date="2020" name="ISME J.">
        <title>Uncovering the hidden diversity of litter-decomposition mechanisms in mushroom-forming fungi.</title>
        <authorList>
            <person name="Floudas D."/>
            <person name="Bentzer J."/>
            <person name="Ahren D."/>
            <person name="Johansson T."/>
            <person name="Persson P."/>
            <person name="Tunlid A."/>
        </authorList>
    </citation>
    <scope>NUCLEOTIDE SEQUENCE [LARGE SCALE GENOMIC DNA]</scope>
    <source>
        <strain evidence="3 4">CBS 101986</strain>
    </source>
</reference>
<comment type="caution">
    <text evidence="3">The sequence shown here is derived from an EMBL/GenBank/DDBJ whole genome shotgun (WGS) entry which is preliminary data.</text>
</comment>
<feature type="domain" description="Nephrocystin 3-like N-terminal" evidence="2">
    <location>
        <begin position="75"/>
        <end position="227"/>
    </location>
</feature>
<evidence type="ECO:0000259" key="2">
    <source>
        <dbReference type="Pfam" id="PF24883"/>
    </source>
</evidence>
<accession>A0A8H5B0K9</accession>
<dbReference type="PANTHER" id="PTHR10039">
    <property type="entry name" value="AMELOGENIN"/>
    <property type="match status" value="1"/>
</dbReference>
<organism evidence="3 4">
    <name type="scientific">Psilocybe cf. subviscida</name>
    <dbReference type="NCBI Taxonomy" id="2480587"/>
    <lineage>
        <taxon>Eukaryota</taxon>
        <taxon>Fungi</taxon>
        <taxon>Dikarya</taxon>
        <taxon>Basidiomycota</taxon>
        <taxon>Agaricomycotina</taxon>
        <taxon>Agaricomycetes</taxon>
        <taxon>Agaricomycetidae</taxon>
        <taxon>Agaricales</taxon>
        <taxon>Agaricineae</taxon>
        <taxon>Strophariaceae</taxon>
        <taxon>Psilocybe</taxon>
    </lineage>
</organism>
<proteinExistence type="predicted"/>
<dbReference type="InterPro" id="IPR056884">
    <property type="entry name" value="NPHP3-like_N"/>
</dbReference>
<sequence length="360" mass="40591">MSMISNALITGGAFSQIIDQRQTQKSALDRLQEAVAPTAFHNSGERFDPPKCHPNTRVAVRDKIEKWALRADPDTRDASILWLSGAAGAGKSAIAQTVAEDFYSKSLLAASFFFGRSDPTRNHARSLVSTIAYQLYSLLPPPDQSRILAVIDRDPLIFTKTLLDQFEALIINPLQPLFDSGYWTSRLIIIDGLDECLDHGMQPNVLLMISASVRQFHAPFIFLLSSRLEHDIQATFSSPNLLRMHTRLFLDDTYLPDHDIELFLRDQFEECRTTHPFGHMIPLSWPSDDIVQQLTRKSSGQFIYASVVAKYVKSSRHRPHHRLDIVLNLRPASRDLPFSELDALYAHIFSASMILNACST</sequence>
<dbReference type="InterPro" id="IPR027417">
    <property type="entry name" value="P-loop_NTPase"/>
</dbReference>
<dbReference type="PANTHER" id="PTHR10039:SF14">
    <property type="entry name" value="NACHT DOMAIN-CONTAINING PROTEIN"/>
    <property type="match status" value="1"/>
</dbReference>
<keyword evidence="1" id="KW-0677">Repeat</keyword>
<keyword evidence="4" id="KW-1185">Reference proteome</keyword>
<dbReference type="SUPFAM" id="SSF52540">
    <property type="entry name" value="P-loop containing nucleoside triphosphate hydrolases"/>
    <property type="match status" value="1"/>
</dbReference>
<evidence type="ECO:0000313" key="4">
    <source>
        <dbReference type="Proteomes" id="UP000567179"/>
    </source>
</evidence>
<dbReference type="Proteomes" id="UP000567179">
    <property type="component" value="Unassembled WGS sequence"/>
</dbReference>